<dbReference type="Proteomes" id="UP000277424">
    <property type="component" value="Unassembled WGS sequence"/>
</dbReference>
<organism evidence="6 7">
    <name type="scientific">Oceanibaculum indicum</name>
    <dbReference type="NCBI Taxonomy" id="526216"/>
    <lineage>
        <taxon>Bacteria</taxon>
        <taxon>Pseudomonadati</taxon>
        <taxon>Pseudomonadota</taxon>
        <taxon>Alphaproteobacteria</taxon>
        <taxon>Rhodospirillales</taxon>
        <taxon>Oceanibaculaceae</taxon>
        <taxon>Oceanibaculum</taxon>
    </lineage>
</organism>
<protein>
    <submittedName>
        <fullName evidence="6">Translocation and assembly module TamA</fullName>
    </submittedName>
</protein>
<feature type="domain" description="Bacterial surface antigen (D15)" evidence="5">
    <location>
        <begin position="303"/>
        <end position="595"/>
    </location>
</feature>
<keyword evidence="2" id="KW-0812">Transmembrane</keyword>
<dbReference type="InterPro" id="IPR000184">
    <property type="entry name" value="Bac_surfAg_D15"/>
</dbReference>
<evidence type="ECO:0000256" key="1">
    <source>
        <dbReference type="ARBA" id="ARBA00004370"/>
    </source>
</evidence>
<dbReference type="GO" id="GO:0019867">
    <property type="term" value="C:outer membrane"/>
    <property type="evidence" value="ECO:0007669"/>
    <property type="project" value="InterPro"/>
</dbReference>
<evidence type="ECO:0000313" key="6">
    <source>
        <dbReference type="EMBL" id="RKQ68111.1"/>
    </source>
</evidence>
<dbReference type="PANTHER" id="PTHR12815:SF42">
    <property type="entry name" value="BACTERIAL SURFACE ANTIGEN (D15) DOMAIN-CONTAINING PROTEIN"/>
    <property type="match status" value="1"/>
</dbReference>
<keyword evidence="4" id="KW-0732">Signal</keyword>
<dbReference type="Gene3D" id="3.10.20.310">
    <property type="entry name" value="membrane protein fhac"/>
    <property type="match status" value="1"/>
</dbReference>
<proteinExistence type="predicted"/>
<name>A0A420WAS2_9PROT</name>
<evidence type="ECO:0000313" key="7">
    <source>
        <dbReference type="Proteomes" id="UP000277424"/>
    </source>
</evidence>
<dbReference type="Gene3D" id="2.40.160.50">
    <property type="entry name" value="membrane protein fhac: a member of the omp85/tpsb transporter family"/>
    <property type="match status" value="1"/>
</dbReference>
<keyword evidence="3" id="KW-0472">Membrane</keyword>
<dbReference type="Pfam" id="PF01103">
    <property type="entry name" value="Omp85"/>
    <property type="match status" value="1"/>
</dbReference>
<comment type="subcellular location">
    <subcellularLocation>
        <location evidence="1">Membrane</location>
    </subcellularLocation>
</comment>
<dbReference type="InterPro" id="IPR039910">
    <property type="entry name" value="D15-like"/>
</dbReference>
<reference evidence="6 7" key="1">
    <citation type="submission" date="2018-10" db="EMBL/GenBank/DDBJ databases">
        <title>Comparative analysis of microorganisms from saline springs in Andes Mountain Range, Colombia.</title>
        <authorList>
            <person name="Rubin E."/>
        </authorList>
    </citation>
    <scope>NUCLEOTIDE SEQUENCE [LARGE SCALE GENOMIC DNA]</scope>
    <source>
        <strain evidence="6 7">USBA 36</strain>
    </source>
</reference>
<dbReference type="RefSeq" id="WP_121221889.1">
    <property type="nucleotide sequence ID" value="NZ_RBIG01000004.1"/>
</dbReference>
<feature type="signal peptide" evidence="4">
    <location>
        <begin position="1"/>
        <end position="21"/>
    </location>
</feature>
<sequence length="595" mass="65416">MRFFLLTLLICLSLRAVPALADIRYATDFTATENEAMKDIGNTIRQVAEVELRKDETIESLELLHRRAEGDEKRIRDVLNAEGYYDPRVELAVEPVEGDPDKSAIVRLSLDPGPIYRLQRFTLVFKTPEQEKAAEGLTYEALGVSLGSRARSEMIVSGERAVTRRLGWRGYPFARIEEREVVVDHAERSVAVDIRVDAGQRAYFGQTRIDGLEDVDASVVRREQRWKEGDLYDTRKVAEMRQALAGTDLFLSVAIAPKREEMAEGKVPMTISLAESKPRSIGGGVRYSTSQGAGVRAFWRHRNLFGYGEDFRLDGDVAEQLVGLKASLGRPAFLNPQQRLDFSVYAQQEDVDAYDATRFGGVTTLTRQFGGPYSGSIGVSLEQSRIEDANGTETFTLIGLPTNFTRNTTNDLLNPTKGGKLTLSATPYTGLIGSDSNFLVLRLDDTMHLPFDPEGKYVLAGRIAVGSILGATRTDIPADKRFYAGGGDTVRGYAHQSVGPLDASNDPIGGSSLIAGSIEMRARVMEDIGVVAFLDGGNVFRSELPDLGVDPLFGAGFGVRYYTPIGPLRVDLAFPLDRRPSDDAFQIYISLGQAF</sequence>
<evidence type="ECO:0000256" key="4">
    <source>
        <dbReference type="SAM" id="SignalP"/>
    </source>
</evidence>
<dbReference type="AlphaFoldDB" id="A0A420WAS2"/>
<accession>A0A420WAS2</accession>
<evidence type="ECO:0000256" key="3">
    <source>
        <dbReference type="ARBA" id="ARBA00023136"/>
    </source>
</evidence>
<dbReference type="PANTHER" id="PTHR12815">
    <property type="entry name" value="SORTING AND ASSEMBLY MACHINERY SAMM50 PROTEIN FAMILY MEMBER"/>
    <property type="match status" value="1"/>
</dbReference>
<gene>
    <name evidence="6" type="ORF">BCL74_3430</name>
</gene>
<feature type="chain" id="PRO_5019134431" evidence="4">
    <location>
        <begin position="22"/>
        <end position="595"/>
    </location>
</feature>
<evidence type="ECO:0000259" key="5">
    <source>
        <dbReference type="Pfam" id="PF01103"/>
    </source>
</evidence>
<dbReference type="EMBL" id="RBIG01000004">
    <property type="protein sequence ID" value="RKQ68111.1"/>
    <property type="molecule type" value="Genomic_DNA"/>
</dbReference>
<comment type="caution">
    <text evidence="6">The sequence shown here is derived from an EMBL/GenBank/DDBJ whole genome shotgun (WGS) entry which is preliminary data.</text>
</comment>
<evidence type="ECO:0000256" key="2">
    <source>
        <dbReference type="ARBA" id="ARBA00022452"/>
    </source>
</evidence>
<keyword evidence="2" id="KW-1134">Transmembrane beta strand</keyword>
<dbReference type="OrthoDB" id="9769707at2"/>